<dbReference type="STRING" id="1855823.MCCS_13500"/>
<evidence type="ECO:0000256" key="1">
    <source>
        <dbReference type="ARBA" id="ARBA00004651"/>
    </source>
</evidence>
<dbReference type="RefSeq" id="WP_086042625.1">
    <property type="nucleotide sequence ID" value="NZ_CBCRZA010000002.1"/>
</dbReference>
<evidence type="ECO:0000259" key="8">
    <source>
        <dbReference type="Pfam" id="PF11728"/>
    </source>
</evidence>
<evidence type="ECO:0000256" key="6">
    <source>
        <dbReference type="ARBA" id="ARBA00023136"/>
    </source>
</evidence>
<feature type="transmembrane region" description="Helical" evidence="7">
    <location>
        <begin position="81"/>
        <end position="100"/>
    </location>
</feature>
<evidence type="ECO:0000256" key="3">
    <source>
        <dbReference type="ARBA" id="ARBA00022475"/>
    </source>
</evidence>
<organism evidence="9 10">
    <name type="scientific">Macrococcoides canis</name>
    <dbReference type="NCBI Taxonomy" id="1855823"/>
    <lineage>
        <taxon>Bacteria</taxon>
        <taxon>Bacillati</taxon>
        <taxon>Bacillota</taxon>
        <taxon>Bacilli</taxon>
        <taxon>Bacillales</taxon>
        <taxon>Staphylococcaceae</taxon>
        <taxon>Macrococcoides</taxon>
    </lineage>
</organism>
<feature type="transmembrane region" description="Helical" evidence="7">
    <location>
        <begin position="120"/>
        <end position="145"/>
    </location>
</feature>
<keyword evidence="6 7" id="KW-0472">Membrane</keyword>
<feature type="transmembrane region" description="Helical" evidence="7">
    <location>
        <begin position="53"/>
        <end position="74"/>
    </location>
</feature>
<sequence>MKIKPYRIGFRTIKTALGMALGVIICKLLGLDNYASAAILVVLCVKNTRVKSLQAASARFFSCSLGLLFSYLFFEHLGFNPVVLGLLVLVFIPVTVMFGIEEGVVTSCVIILHCFNFGYVNWHVIINEITLIIVGLGIALLLNLYMPDLSRKLNEYKKEIETEFQVIVSKLSDALIYPEIALDKQQVVKLHDTIERAKSVAYTEVENHFTRNENSYYHYFDMREAQLELLSRMVDLINQMDHSDKLHVNCSQLLQDLSSNISSNNFTAIRLHDLYAIMLDVEKYPLPINNKQLKSRAALIQLLNEIEQYLEIKSNFGSLKLY</sequence>
<keyword evidence="4 7" id="KW-0812">Transmembrane</keyword>
<evidence type="ECO:0000256" key="5">
    <source>
        <dbReference type="ARBA" id="ARBA00022989"/>
    </source>
</evidence>
<proteinExistence type="inferred from homology"/>
<dbReference type="InterPro" id="IPR021062">
    <property type="entry name" value="ArAE_1_C"/>
</dbReference>
<evidence type="ECO:0000313" key="10">
    <source>
        <dbReference type="Proteomes" id="UP000194154"/>
    </source>
</evidence>
<gene>
    <name evidence="9" type="ORF">MCCS_13500</name>
</gene>
<comment type="similarity">
    <text evidence="2">Belongs to the UPF0421 family.</text>
</comment>
<dbReference type="Pfam" id="PF11728">
    <property type="entry name" value="ArAE_1_C"/>
    <property type="match status" value="1"/>
</dbReference>
<dbReference type="EMBL" id="CP021059">
    <property type="protein sequence ID" value="ARQ06992.1"/>
    <property type="molecule type" value="Genomic_DNA"/>
</dbReference>
<dbReference type="GO" id="GO:0005886">
    <property type="term" value="C:plasma membrane"/>
    <property type="evidence" value="ECO:0007669"/>
    <property type="project" value="UniProtKB-SubCell"/>
</dbReference>
<evidence type="ECO:0000256" key="4">
    <source>
        <dbReference type="ARBA" id="ARBA00022692"/>
    </source>
</evidence>
<reference evidence="9 10" key="1">
    <citation type="journal article" date="2017" name="Int. J. Syst. Evol. Microbiol.">
        <title>Macrococcus canis sp. nov., a skin bacterium associated with infections in dogs.</title>
        <authorList>
            <person name="Gobeli Brawand S."/>
            <person name="Cotting K."/>
            <person name="Gomez-Sanz E."/>
            <person name="Collaud A."/>
            <person name="Thomann A."/>
            <person name="Brodard I."/>
            <person name="Rodriguez-Campos S."/>
            <person name="Strauss C."/>
            <person name="Perreten V."/>
        </authorList>
    </citation>
    <scope>NUCLEOTIDE SEQUENCE [LARGE SCALE GENOMIC DNA]</scope>
    <source>
        <strain evidence="9 10">KM45013</strain>
    </source>
</reference>
<dbReference type="PANTHER" id="PTHR40064:SF1">
    <property type="entry name" value="MEMBRANE PROTEIN"/>
    <property type="match status" value="1"/>
</dbReference>
<evidence type="ECO:0000256" key="7">
    <source>
        <dbReference type="SAM" id="Phobius"/>
    </source>
</evidence>
<dbReference type="InterPro" id="IPR038323">
    <property type="entry name" value="ArAE_1_C_sf"/>
</dbReference>
<feature type="domain" description="Putative aromatic acid exporter C-terminal" evidence="8">
    <location>
        <begin position="151"/>
        <end position="314"/>
    </location>
</feature>
<protein>
    <recommendedName>
        <fullName evidence="8">Putative aromatic acid exporter C-terminal domain-containing protein</fullName>
    </recommendedName>
</protein>
<evidence type="ECO:0000256" key="2">
    <source>
        <dbReference type="ARBA" id="ARBA00006544"/>
    </source>
</evidence>
<comment type="subcellular location">
    <subcellularLocation>
        <location evidence="1">Cell membrane</location>
        <topology evidence="1">Multi-pass membrane protein</topology>
    </subcellularLocation>
</comment>
<keyword evidence="10" id="KW-1185">Reference proteome</keyword>
<keyword evidence="5 7" id="KW-1133">Transmembrane helix</keyword>
<evidence type="ECO:0000313" key="9">
    <source>
        <dbReference type="EMBL" id="ARQ06992.1"/>
    </source>
</evidence>
<dbReference type="Gene3D" id="1.20.120.940">
    <property type="entry name" value="Putative aromatic acid exporter, C-terminal domain"/>
    <property type="match status" value="1"/>
</dbReference>
<dbReference type="Pfam" id="PF06081">
    <property type="entry name" value="ArAE_1"/>
    <property type="match status" value="1"/>
</dbReference>
<dbReference type="KEGG" id="mcak:MCCS_13500"/>
<dbReference type="AlphaFoldDB" id="A0A1W7ABK7"/>
<dbReference type="GeneID" id="35295472"/>
<dbReference type="InterPro" id="IPR052984">
    <property type="entry name" value="UPF0421"/>
</dbReference>
<keyword evidence="3" id="KW-1003">Cell membrane</keyword>
<dbReference type="OrthoDB" id="357521at2"/>
<name>A0A1W7ABK7_9STAP</name>
<dbReference type="InterPro" id="IPR010343">
    <property type="entry name" value="ArAE_1"/>
</dbReference>
<accession>A0A1W7ABK7</accession>
<dbReference type="PANTHER" id="PTHR40064">
    <property type="entry name" value="MEMBRANE PROTEIN-RELATED"/>
    <property type="match status" value="1"/>
</dbReference>
<dbReference type="Proteomes" id="UP000194154">
    <property type="component" value="Chromosome"/>
</dbReference>